<dbReference type="EC" id="1.1.1.35" evidence="5"/>
<dbReference type="Pfam" id="PF02737">
    <property type="entry name" value="3HCDH_N"/>
    <property type="match status" value="1"/>
</dbReference>
<keyword evidence="21" id="KW-1185">Reference proteome</keyword>
<comment type="catalytic activity">
    <reaction evidence="12">
        <text>a (3S)-3-hydroxyacyl-CoA + NAD(+) = a 3-oxoacyl-CoA + NADH + H(+)</text>
        <dbReference type="Rhea" id="RHEA:22432"/>
        <dbReference type="ChEBI" id="CHEBI:15378"/>
        <dbReference type="ChEBI" id="CHEBI:57318"/>
        <dbReference type="ChEBI" id="CHEBI:57540"/>
        <dbReference type="ChEBI" id="CHEBI:57945"/>
        <dbReference type="ChEBI" id="CHEBI:90726"/>
        <dbReference type="EC" id="1.1.1.35"/>
    </reaction>
</comment>
<proteinExistence type="inferred from homology"/>
<dbReference type="PROSITE" id="PS00067">
    <property type="entry name" value="3HCDH"/>
    <property type="match status" value="1"/>
</dbReference>
<feature type="transmembrane region" description="Helical" evidence="13">
    <location>
        <begin position="137"/>
        <end position="156"/>
    </location>
</feature>
<dbReference type="GO" id="GO:0005759">
    <property type="term" value="C:mitochondrial matrix"/>
    <property type="evidence" value="ECO:0007669"/>
    <property type="project" value="UniProtKB-SubCell"/>
</dbReference>
<comment type="pathway">
    <text evidence="3">Lipid metabolism; fatty acid beta-oxidation.</text>
</comment>
<evidence type="ECO:0000256" key="12">
    <source>
        <dbReference type="ARBA" id="ARBA00049556"/>
    </source>
</evidence>
<evidence type="ECO:0000256" key="6">
    <source>
        <dbReference type="ARBA" id="ARBA00022692"/>
    </source>
</evidence>
<accession>A0A3R7J3Z6</accession>
<dbReference type="Proteomes" id="UP000792063">
    <property type="component" value="Unassembled WGS sequence"/>
</dbReference>
<evidence type="ECO:0000256" key="11">
    <source>
        <dbReference type="ARBA" id="ARBA00023136"/>
    </source>
</evidence>
<dbReference type="InterPro" id="IPR008927">
    <property type="entry name" value="6-PGluconate_DH-like_C_sf"/>
</dbReference>
<keyword evidence="9" id="KW-0520">NAD</keyword>
<dbReference type="SUPFAM" id="SSF51735">
    <property type="entry name" value="NAD(P)-binding Rossmann-fold domains"/>
    <property type="match status" value="1"/>
</dbReference>
<evidence type="ECO:0000313" key="19">
    <source>
        <dbReference type="EMBL" id="RLN02441.1"/>
    </source>
</evidence>
<dbReference type="InterPro" id="IPR006108">
    <property type="entry name" value="3HC_DH_C"/>
</dbReference>
<feature type="transmembrane region" description="Helical" evidence="13">
    <location>
        <begin position="58"/>
        <end position="78"/>
    </location>
</feature>
<evidence type="ECO:0000256" key="9">
    <source>
        <dbReference type="ARBA" id="ARBA00023027"/>
    </source>
</evidence>
<dbReference type="InterPro" id="IPR052242">
    <property type="entry name" value="Mito_3-hydroxyacyl-CoA_DH"/>
</dbReference>
<dbReference type="Proteomes" id="UP000285624">
    <property type="component" value="Unassembled WGS sequence"/>
</dbReference>
<evidence type="ECO:0000256" key="4">
    <source>
        <dbReference type="ARBA" id="ARBA00009463"/>
    </source>
</evidence>
<dbReference type="PANTHER" id="PTHR43561">
    <property type="match status" value="1"/>
</dbReference>
<feature type="transmembrane region" description="Helical" evidence="13">
    <location>
        <begin position="207"/>
        <end position="226"/>
    </location>
</feature>
<evidence type="ECO:0000256" key="13">
    <source>
        <dbReference type="SAM" id="Phobius"/>
    </source>
</evidence>
<dbReference type="FunFam" id="3.40.50.720:FF:000009">
    <property type="entry name" value="Fatty oxidation complex, alpha subunit"/>
    <property type="match status" value="1"/>
</dbReference>
<evidence type="ECO:0000259" key="14">
    <source>
        <dbReference type="Pfam" id="PF00725"/>
    </source>
</evidence>
<dbReference type="Proteomes" id="UP000785171">
    <property type="component" value="Unassembled WGS sequence"/>
</dbReference>
<dbReference type="STRING" id="325452.A0A3R7J3Z6"/>
<dbReference type="EMBL" id="JPWV03000372">
    <property type="protein sequence ID" value="KAG2514226.1"/>
    <property type="molecule type" value="Genomic_DNA"/>
</dbReference>
<evidence type="ECO:0000313" key="21">
    <source>
        <dbReference type="Proteomes" id="UP000285624"/>
    </source>
</evidence>
<dbReference type="GO" id="GO:0006635">
    <property type="term" value="P:fatty acid beta-oxidation"/>
    <property type="evidence" value="ECO:0007669"/>
    <property type="project" value="TreeGrafter"/>
</dbReference>
<feature type="transmembrane region" description="Helical" evidence="13">
    <location>
        <begin position="31"/>
        <end position="52"/>
    </location>
</feature>
<dbReference type="SUPFAM" id="SSF48179">
    <property type="entry name" value="6-phosphogluconate dehydrogenase C-terminal domain-like"/>
    <property type="match status" value="1"/>
</dbReference>
<evidence type="ECO:0000313" key="22">
    <source>
        <dbReference type="Proteomes" id="UP000285883"/>
    </source>
</evidence>
<dbReference type="InterPro" id="IPR013057">
    <property type="entry name" value="AA_transpt_TM"/>
</dbReference>
<dbReference type="InterPro" id="IPR013328">
    <property type="entry name" value="6PGD_dom2"/>
</dbReference>
<evidence type="ECO:0000313" key="20">
    <source>
        <dbReference type="EMBL" id="RLN75972.1"/>
    </source>
</evidence>
<dbReference type="EMBL" id="MAYM02002210">
    <property type="protein sequence ID" value="RLN02441.1"/>
    <property type="molecule type" value="Genomic_DNA"/>
</dbReference>
<comment type="subcellular location">
    <subcellularLocation>
        <location evidence="2">Membrane</location>
    </subcellularLocation>
    <subcellularLocation>
        <location evidence="1">Mitochondrion matrix</location>
    </subcellularLocation>
</comment>
<sequence>MSANERTHLLTRSLSESWDGEHMTVKPYGPAVTLAMALNYVIGTGCFGLPYAFMEAGIGLSLTLMVLGVLGSLITMNYTLESLARAEGVCAATGGGVPRHQITYRKFEFATIAEMFVGRWGKAAVQLVMGSYCIGSLWSYASVFSSSTASLFYSYVLGESCDVYGDSPSSGCLDGYYVFMAIFSAIVLTMVLMDISDQALVQKFLSVYRIVAFALMLITMTVKVMSDGNDLVTSRYVSIGLVNWENFGKGFGPTLLALNCQYNMPDALQPLNPKSKARFVTFAALLIAGTCYLLVGLLGVLAFDKINPLATLMWSSYSGCGNGWEECEGSNPVGVFVQLVILLFPVVNVVSAYPMVGVTVGDNMFMSFPSHLTTRFGEGVTRSMCRLSVAVPPILFAIVFKRLDFIFAVAGLFGFLLGLTIPCWFQVIGSCYCRRVWGFPGAAITEFTEPIVSSVPRCLLARALATSANDIKIKKVGMVGLGLMGHGIAQTAASAGFDVVALDANPKGLESGMKRIDGSLTKLLSRGVKKGTITQQQADEQKTQTLGRITATTEIQELQDCDLVIEAIVENVEVKKEFYANLGKVVKPSAILASNTSSLAISDFAGSSGRASQVVGLHFFNPVQLMKLVEVVRTDATDPAIFEACKQWVLDIGKHPVSCKDTPGFIVNRLLVPYLAQAITLYERGDASKEDIDVSMQFGAGHPMGPITLADYVGLDTTLFILEGWVRDHPNEPAFFVPEIVRKKVAEGKLGRKTGEGFYKWDGDKRL</sequence>
<comment type="caution">
    <text evidence="20">The sequence shown here is derived from an EMBL/GenBank/DDBJ whole genome shotgun (WGS) entry which is preliminary data.</text>
</comment>
<dbReference type="Gene3D" id="3.40.50.720">
    <property type="entry name" value="NAD(P)-binding Rossmann-like Domain"/>
    <property type="match status" value="1"/>
</dbReference>
<dbReference type="EMBL" id="MBDN02000359">
    <property type="protein sequence ID" value="RLN75972.1"/>
    <property type="molecule type" value="Genomic_DNA"/>
</dbReference>
<feature type="domain" description="3-hydroxyacyl-CoA dehydrogenase NAD binding" evidence="16">
    <location>
        <begin position="475"/>
        <end position="662"/>
    </location>
</feature>
<dbReference type="GO" id="GO:0003857">
    <property type="term" value="F:(3S)-3-hydroxyacyl-CoA dehydrogenase (NAD+) activity"/>
    <property type="evidence" value="ECO:0007669"/>
    <property type="project" value="UniProtKB-EC"/>
</dbReference>
<dbReference type="AlphaFoldDB" id="A0A3R7J3Z6"/>
<evidence type="ECO:0000259" key="16">
    <source>
        <dbReference type="Pfam" id="PF02737"/>
    </source>
</evidence>
<keyword evidence="11 13" id="KW-0472">Membrane</keyword>
<feature type="domain" description="Amino acid transporter transmembrane" evidence="15">
    <location>
        <begin position="35"/>
        <end position="426"/>
    </location>
</feature>
<dbReference type="Pfam" id="PF01490">
    <property type="entry name" value="Aa_trans"/>
    <property type="match status" value="1"/>
</dbReference>
<dbReference type="InterPro" id="IPR036291">
    <property type="entry name" value="NAD(P)-bd_dom_sf"/>
</dbReference>
<reference evidence="17" key="1">
    <citation type="journal article" date="2015" name="Genom Data">
        <title>Genome sequences of six Phytophthora species associated with forests in New Zealand.</title>
        <authorList>
            <person name="Studholme D.J."/>
            <person name="McDougal R.L."/>
            <person name="Sambles C."/>
            <person name="Hansen E."/>
            <person name="Hardy G."/>
            <person name="Grant M."/>
            <person name="Ganley R.J."/>
            <person name="Williams N.M."/>
        </authorList>
    </citation>
    <scope>NUCLEOTIDE SEQUENCE</scope>
    <source>
        <strain evidence="17">NZFS 2646</strain>
        <strain evidence="18">NZFS 3630</strain>
    </source>
</reference>
<dbReference type="Proteomes" id="UP000285883">
    <property type="component" value="Unassembled WGS sequence"/>
</dbReference>
<dbReference type="InterPro" id="IPR006176">
    <property type="entry name" value="3-OHacyl-CoA_DH_NAD-bd"/>
</dbReference>
<evidence type="ECO:0000256" key="8">
    <source>
        <dbReference type="ARBA" id="ARBA00023002"/>
    </source>
</evidence>
<keyword evidence="7 13" id="KW-1133">Transmembrane helix</keyword>
<reference evidence="17" key="3">
    <citation type="submission" date="2020-06" db="EMBL/GenBank/DDBJ databases">
        <authorList>
            <person name="Studholme D.J."/>
        </authorList>
    </citation>
    <scope>NUCLEOTIDE SEQUENCE</scope>
    <source>
        <strain evidence="17">NZFS 2646</strain>
        <strain evidence="18">NZFS 3630</strain>
    </source>
</reference>
<reference evidence="21 22" key="2">
    <citation type="submission" date="2018-07" db="EMBL/GenBank/DDBJ databases">
        <title>Genome sequencing of oomycete isolates from Chile give support for New Zealand origin for Phytophthora kernoviae and make available the first Nothophytophthora sp. genome.</title>
        <authorList>
            <person name="Studholme D.J."/>
            <person name="Sanfuentes E."/>
            <person name="Panda P."/>
            <person name="Hill R."/>
            <person name="Sambles C."/>
            <person name="Grant M."/>
            <person name="Williams N.M."/>
            <person name="Mcdougal R.L."/>
        </authorList>
    </citation>
    <scope>NUCLEOTIDE SEQUENCE [LARGE SCALE GENOMIC DNA]</scope>
    <source>
        <strain evidence="19">Chile2</strain>
        <strain evidence="20">Chile4</strain>
    </source>
</reference>
<comment type="similarity">
    <text evidence="4">Belongs to the 3-hydroxyacyl-CoA dehydrogenase family.</text>
</comment>
<evidence type="ECO:0000256" key="10">
    <source>
        <dbReference type="ARBA" id="ARBA00023128"/>
    </source>
</evidence>
<evidence type="ECO:0000256" key="1">
    <source>
        <dbReference type="ARBA" id="ARBA00004305"/>
    </source>
</evidence>
<evidence type="ECO:0000313" key="18">
    <source>
        <dbReference type="EMBL" id="KAG2518190.1"/>
    </source>
</evidence>
<organism evidence="20 21">
    <name type="scientific">Phytophthora kernoviae</name>
    <dbReference type="NCBI Taxonomy" id="325452"/>
    <lineage>
        <taxon>Eukaryota</taxon>
        <taxon>Sar</taxon>
        <taxon>Stramenopiles</taxon>
        <taxon>Oomycota</taxon>
        <taxon>Peronosporomycetes</taxon>
        <taxon>Peronosporales</taxon>
        <taxon>Peronosporaceae</taxon>
        <taxon>Phytophthora</taxon>
    </lineage>
</organism>
<dbReference type="Gene3D" id="1.10.1040.10">
    <property type="entry name" value="N-(1-d-carboxylethyl)-l-norvaline Dehydrogenase, domain 2"/>
    <property type="match status" value="1"/>
</dbReference>
<name>A0A3R7J3Z6_9STRA</name>
<dbReference type="Pfam" id="PF00725">
    <property type="entry name" value="3HCDH"/>
    <property type="match status" value="1"/>
</dbReference>
<dbReference type="GO" id="GO:0070403">
    <property type="term" value="F:NAD+ binding"/>
    <property type="evidence" value="ECO:0007669"/>
    <property type="project" value="InterPro"/>
</dbReference>
<keyword evidence="8" id="KW-0560">Oxidoreductase</keyword>
<keyword evidence="6 13" id="KW-0812">Transmembrane</keyword>
<keyword evidence="10" id="KW-0496">Mitochondrion</keyword>
<feature type="transmembrane region" description="Helical" evidence="13">
    <location>
        <begin position="279"/>
        <end position="303"/>
    </location>
</feature>
<feature type="transmembrane region" description="Helical" evidence="13">
    <location>
        <begin position="176"/>
        <end position="195"/>
    </location>
</feature>
<evidence type="ECO:0000256" key="7">
    <source>
        <dbReference type="ARBA" id="ARBA00022989"/>
    </source>
</evidence>
<dbReference type="InterPro" id="IPR006180">
    <property type="entry name" value="3-OHacyl-CoA_DH_CS"/>
</dbReference>
<protein>
    <recommendedName>
        <fullName evidence="5">3-hydroxyacyl-CoA dehydrogenase</fullName>
        <ecNumber evidence="5">1.1.1.35</ecNumber>
    </recommendedName>
</protein>
<evidence type="ECO:0000256" key="5">
    <source>
        <dbReference type="ARBA" id="ARBA00013000"/>
    </source>
</evidence>
<gene>
    <name evidence="19" type="ORF">BBI17_007873</name>
    <name evidence="20" type="ORF">BBO99_00007922</name>
    <name evidence="17" type="ORF">JM16_007847</name>
    <name evidence="18" type="ORF">JM18_007780</name>
</gene>
<feature type="transmembrane region" description="Helical" evidence="13">
    <location>
        <begin position="339"/>
        <end position="360"/>
    </location>
</feature>
<evidence type="ECO:0000256" key="3">
    <source>
        <dbReference type="ARBA" id="ARBA00005005"/>
    </source>
</evidence>
<dbReference type="PANTHER" id="PTHR43561:SF3">
    <property type="entry name" value="HYDROXYACYL-COENZYME A DEHYDROGENASE, MITOCHONDRIAL"/>
    <property type="match status" value="1"/>
</dbReference>
<evidence type="ECO:0000256" key="2">
    <source>
        <dbReference type="ARBA" id="ARBA00004370"/>
    </source>
</evidence>
<feature type="domain" description="3-hydroxyacyl-CoA dehydrogenase C-terminal" evidence="14">
    <location>
        <begin position="664"/>
        <end position="761"/>
    </location>
</feature>
<dbReference type="EMBL" id="JPWU03000379">
    <property type="protein sequence ID" value="KAG2518190.1"/>
    <property type="molecule type" value="Genomic_DNA"/>
</dbReference>
<dbReference type="GO" id="GO:0016020">
    <property type="term" value="C:membrane"/>
    <property type="evidence" value="ECO:0007669"/>
    <property type="project" value="UniProtKB-SubCell"/>
</dbReference>
<feature type="transmembrane region" description="Helical" evidence="13">
    <location>
        <begin position="405"/>
        <end position="427"/>
    </location>
</feature>
<evidence type="ECO:0000259" key="15">
    <source>
        <dbReference type="Pfam" id="PF01490"/>
    </source>
</evidence>
<evidence type="ECO:0000313" key="17">
    <source>
        <dbReference type="EMBL" id="KAG2514226.1"/>
    </source>
</evidence>